<evidence type="ECO:0000313" key="1">
    <source>
        <dbReference type="EMBL" id="NER13191.1"/>
    </source>
</evidence>
<dbReference type="RefSeq" id="WP_163606187.1">
    <property type="nucleotide sequence ID" value="NZ_JAABOO010000001.1"/>
</dbReference>
<proteinExistence type="predicted"/>
<name>A0A6P0UIK3_9FLAO</name>
<comment type="caution">
    <text evidence="1">The sequence shown here is derived from an EMBL/GenBank/DDBJ whole genome shotgun (WGS) entry which is preliminary data.</text>
</comment>
<dbReference type="InterPro" id="IPR020018">
    <property type="entry name" value="Motility-assoc_lipoprot_GldH"/>
</dbReference>
<keyword evidence="1" id="KW-0449">Lipoprotein</keyword>
<dbReference type="Pfam" id="PF14109">
    <property type="entry name" value="GldH_lipo"/>
    <property type="match status" value="1"/>
</dbReference>
<protein>
    <submittedName>
        <fullName evidence="1">Gliding motility lipoprotein GldH</fullName>
    </submittedName>
</protein>
<dbReference type="AlphaFoldDB" id="A0A6P0UIK3"/>
<accession>A0A6P0UIK3</accession>
<reference evidence="1 2" key="1">
    <citation type="submission" date="2020-01" db="EMBL/GenBank/DDBJ databases">
        <title>Leptobacterium flavescens.</title>
        <authorList>
            <person name="Wang G."/>
        </authorList>
    </citation>
    <scope>NUCLEOTIDE SEQUENCE [LARGE SCALE GENOMIC DNA]</scope>
    <source>
        <strain evidence="1 2">KCTC 22160</strain>
    </source>
</reference>
<dbReference type="EMBL" id="JAABOO010000001">
    <property type="protein sequence ID" value="NER13191.1"/>
    <property type="molecule type" value="Genomic_DNA"/>
</dbReference>
<evidence type="ECO:0000313" key="2">
    <source>
        <dbReference type="Proteomes" id="UP000468581"/>
    </source>
</evidence>
<organism evidence="1 2">
    <name type="scientific">Leptobacterium flavescens</name>
    <dbReference type="NCBI Taxonomy" id="472055"/>
    <lineage>
        <taxon>Bacteria</taxon>
        <taxon>Pseudomonadati</taxon>
        <taxon>Bacteroidota</taxon>
        <taxon>Flavobacteriia</taxon>
        <taxon>Flavobacteriales</taxon>
        <taxon>Flavobacteriaceae</taxon>
        <taxon>Leptobacterium</taxon>
    </lineage>
</organism>
<dbReference type="Proteomes" id="UP000468581">
    <property type="component" value="Unassembled WGS sequence"/>
</dbReference>
<dbReference type="NCBIfam" id="TIGR03511">
    <property type="entry name" value="GldH_lipo"/>
    <property type="match status" value="1"/>
</dbReference>
<gene>
    <name evidence="1" type="primary">gldH</name>
    <name evidence="1" type="ORF">GWK08_07055</name>
</gene>
<keyword evidence="2" id="KW-1185">Reference proteome</keyword>
<dbReference type="PROSITE" id="PS51257">
    <property type="entry name" value="PROKAR_LIPOPROTEIN"/>
    <property type="match status" value="1"/>
</dbReference>
<sequence length="161" mass="18276">MLKKCLLITCIILLASCDSKSVFSEYQSVSNGWDKDQELNFSFPAPDTINNYNIFINLRNNEDYKFSNLFLIVKMNFPDGNIVSDTLEYEMAKPNGEWLGKGFTSLKESKLWYKENIIFPNSGTYNVQIAHAMRINGTVEGLNSLEGVKDVGIKIETTPKQ</sequence>